<dbReference type="GO" id="GO:0009089">
    <property type="term" value="P:lysine biosynthetic process via diaminopimelate"/>
    <property type="evidence" value="ECO:0007669"/>
    <property type="project" value="TreeGrafter"/>
</dbReference>
<comment type="cofactor">
    <cofactor evidence="1 3">
        <name>pyridoxal 5'-phosphate</name>
        <dbReference type="ChEBI" id="CHEBI:597326"/>
    </cofactor>
</comment>
<dbReference type="GO" id="GO:0008836">
    <property type="term" value="F:diaminopimelate decarboxylase activity"/>
    <property type="evidence" value="ECO:0007669"/>
    <property type="project" value="TreeGrafter"/>
</dbReference>
<evidence type="ECO:0000256" key="3">
    <source>
        <dbReference type="PIRSR" id="PIRSR600183-50"/>
    </source>
</evidence>
<name>A0A023WWT9_STUST</name>
<dbReference type="InterPro" id="IPR029066">
    <property type="entry name" value="PLP-binding_barrel"/>
</dbReference>
<dbReference type="InterPro" id="IPR022644">
    <property type="entry name" value="De-COase2_N"/>
</dbReference>
<gene>
    <name evidence="5" type="ORF">UIB01_20200</name>
</gene>
<evidence type="ECO:0000313" key="5">
    <source>
        <dbReference type="EMBL" id="AHY44672.1"/>
    </source>
</evidence>
<sequence>MSQNYSQPMISGELGSNNPNAAVDRNYYARGMHVPALFEIDGNPIPALVAEFGSPLFVFSEHTLRNKARHAREAFKRRYPKTSFAWSFKTNSLNSICCILRQEGWIAEVVSDFEYEKARALGFAGSEIVFNGPYKPRHILERAIEEGALLHIDNWDELNLIEELTKGRKQPLDVGIRVWLDAGIRPVWSKFGFALANGEAERAAARIVKNPGLRLHTLHTHIGTYILAPEAYRNATQKLLALRDAIHEHHHHLVECLDLGGGFPSNSLLHGMAGPAEQVVPPIEAYADAITEVLNRLPEKKRPLLRLESGRHIVDEAGYLLTSIVAVKGMHRSRVEAESLSARDYKEQLILGEDPKVSYIADAGINLLYTAAWYRFDVRPSRLIAAAPVPSRIYGSLCMAIDVIREQVDLPPLEIGDVLSVHPVGAYNVGQSMQFIAYRPAIVLIDENGMPELIKPAESLDDVQRLERLPARLAVT</sequence>
<feature type="active site" description="Proton donor" evidence="3">
    <location>
        <position position="398"/>
    </location>
</feature>
<dbReference type="InterPro" id="IPR009006">
    <property type="entry name" value="Ala_racemase/Decarboxylase_C"/>
</dbReference>
<protein>
    <submittedName>
        <fullName evidence="5">Diaminopimelate decarboxylase</fullName>
    </submittedName>
</protein>
<organism evidence="5 6">
    <name type="scientific">Stutzerimonas stutzeri</name>
    <name type="common">Pseudomonas stutzeri</name>
    <dbReference type="NCBI Taxonomy" id="316"/>
    <lineage>
        <taxon>Bacteria</taxon>
        <taxon>Pseudomonadati</taxon>
        <taxon>Pseudomonadota</taxon>
        <taxon>Gammaproteobacteria</taxon>
        <taxon>Pseudomonadales</taxon>
        <taxon>Pseudomonadaceae</taxon>
        <taxon>Stutzerimonas</taxon>
    </lineage>
</organism>
<dbReference type="Gene3D" id="2.40.37.10">
    <property type="entry name" value="Lyase, Ornithine Decarboxylase, Chain A, domain 1"/>
    <property type="match status" value="1"/>
</dbReference>
<evidence type="ECO:0000256" key="2">
    <source>
        <dbReference type="ARBA" id="ARBA00022898"/>
    </source>
</evidence>
<dbReference type="KEGG" id="pstu:UIB01_20200"/>
<dbReference type="Proteomes" id="UP000025238">
    <property type="component" value="Chromosome"/>
</dbReference>
<reference evidence="5 6" key="1">
    <citation type="submission" date="2014-03" db="EMBL/GenBank/DDBJ databases">
        <title>Complete genome sequence of Pseudomonas stutzeri 19SMN4.</title>
        <authorList>
            <person name="Brunet-Galmes I."/>
            <person name="Nogales B."/>
            <person name="Busquets A."/>
            <person name="Pena A."/>
            <person name="Gomila M."/>
            <person name="Garcia-Valdes E."/>
            <person name="Lalucat J."/>
            <person name="Bennasar A."/>
            <person name="Bosch R."/>
        </authorList>
    </citation>
    <scope>NUCLEOTIDE SEQUENCE [LARGE SCALE GENOMIC DNA]</scope>
    <source>
        <strain evidence="5 6">19SMN4</strain>
    </source>
</reference>
<dbReference type="Pfam" id="PF02784">
    <property type="entry name" value="Orn_Arg_deC_N"/>
    <property type="match status" value="1"/>
</dbReference>
<dbReference type="Gene3D" id="3.20.20.10">
    <property type="entry name" value="Alanine racemase"/>
    <property type="match status" value="1"/>
</dbReference>
<dbReference type="PANTHER" id="PTHR43727:SF3">
    <property type="entry name" value="GROUP IV DECARBOXYLASE"/>
    <property type="match status" value="1"/>
</dbReference>
<keyword evidence="2 3" id="KW-0663">Pyridoxal phosphate</keyword>
<proteinExistence type="predicted"/>
<dbReference type="SUPFAM" id="SSF50621">
    <property type="entry name" value="Alanine racemase C-terminal domain-like"/>
    <property type="match status" value="1"/>
</dbReference>
<evidence type="ECO:0000259" key="4">
    <source>
        <dbReference type="Pfam" id="PF02784"/>
    </source>
</evidence>
<dbReference type="PANTHER" id="PTHR43727">
    <property type="entry name" value="DIAMINOPIMELATE DECARBOXYLASE"/>
    <property type="match status" value="1"/>
</dbReference>
<feature type="domain" description="Orn/DAP/Arg decarboxylase 2 N-terminal" evidence="4">
    <location>
        <begin position="70"/>
        <end position="314"/>
    </location>
</feature>
<evidence type="ECO:0000313" key="6">
    <source>
        <dbReference type="Proteomes" id="UP000025238"/>
    </source>
</evidence>
<evidence type="ECO:0000256" key="1">
    <source>
        <dbReference type="ARBA" id="ARBA00001933"/>
    </source>
</evidence>
<dbReference type="PATRIC" id="fig|316.97.peg.4038"/>
<dbReference type="OrthoDB" id="9802147at2"/>
<dbReference type="PRINTS" id="PR01179">
    <property type="entry name" value="ODADCRBXLASE"/>
</dbReference>
<dbReference type="AlphaFoldDB" id="A0A023WWT9"/>
<dbReference type="SUPFAM" id="SSF51419">
    <property type="entry name" value="PLP-binding barrel"/>
    <property type="match status" value="1"/>
</dbReference>
<feature type="modified residue" description="N6-(pyridoxal phosphate)lysine" evidence="3">
    <location>
        <position position="89"/>
    </location>
</feature>
<dbReference type="EMBL" id="CP007509">
    <property type="protein sequence ID" value="AHY44672.1"/>
    <property type="molecule type" value="Genomic_DNA"/>
</dbReference>
<dbReference type="InterPro" id="IPR000183">
    <property type="entry name" value="Orn/DAP/Arg_de-COase"/>
</dbReference>
<accession>A0A023WWT9</accession>